<evidence type="ECO:0000256" key="1">
    <source>
        <dbReference type="ARBA" id="ARBA00004141"/>
    </source>
</evidence>
<dbReference type="InterPro" id="IPR035906">
    <property type="entry name" value="MetI-like_sf"/>
</dbReference>
<sequence length="388" mass="41941">MTQTLPAGERPEASTPTPPGDTPAADGAAIAVAPQWKLVWWGFKRHRLAVAGLIVTAVIYMIAIFAEFLAPYSSGHYDPDYAYAPPQRIHVVDDGDWGLYVYGYKSEQDPETLDLTWTTDTSKKIPVGLFARGESYKLLGLIPGDRHLIGAKEGTKAPPMYLLGADRNGHDLLSRIIHGTRVSMSIGLIGVVVAFLLGVVLGGISGFFGGIVDTAIQRAVEFFMSIPTLPLWLGLAAAVPPGWGPLKRYFAVTVILSMIAWTHLARVVRSRFLSLREEDFVTAAKVDGASQPRIIFRHMLPSFSSYLIASLTLSIPGMILAETSLSFLGLGLQSPVVSWGVLLQEAQNIRAVATAPWLLLPGVTVVIAVLSLNFLGDGLRDAADPYKH</sequence>
<dbReference type="PROSITE" id="PS50928">
    <property type="entry name" value="ABC_TM1"/>
    <property type="match status" value="1"/>
</dbReference>
<accession>A0A927MZQ2</accession>
<feature type="transmembrane region" description="Helical" evidence="5">
    <location>
        <begin position="355"/>
        <end position="375"/>
    </location>
</feature>
<dbReference type="SUPFAM" id="SSF161098">
    <property type="entry name" value="MetI-like"/>
    <property type="match status" value="1"/>
</dbReference>
<name>A0A927MZQ2_9ACTN</name>
<keyword evidence="9" id="KW-1185">Reference proteome</keyword>
<dbReference type="Pfam" id="PF12911">
    <property type="entry name" value="OppC_N"/>
    <property type="match status" value="1"/>
</dbReference>
<reference evidence="8" key="1">
    <citation type="submission" date="2020-10" db="EMBL/GenBank/DDBJ databases">
        <title>Sequencing the genomes of 1000 actinobacteria strains.</title>
        <authorList>
            <person name="Klenk H.-P."/>
        </authorList>
    </citation>
    <scope>NUCLEOTIDE SEQUENCE</scope>
    <source>
        <strain evidence="8">DSM 45354</strain>
    </source>
</reference>
<evidence type="ECO:0000259" key="7">
    <source>
        <dbReference type="PROSITE" id="PS50928"/>
    </source>
</evidence>
<dbReference type="Pfam" id="PF00528">
    <property type="entry name" value="BPD_transp_1"/>
    <property type="match status" value="1"/>
</dbReference>
<dbReference type="CDD" id="cd06261">
    <property type="entry name" value="TM_PBP2"/>
    <property type="match status" value="1"/>
</dbReference>
<evidence type="ECO:0000256" key="3">
    <source>
        <dbReference type="ARBA" id="ARBA00022989"/>
    </source>
</evidence>
<feature type="domain" description="ABC transmembrane type-1" evidence="7">
    <location>
        <begin position="180"/>
        <end position="376"/>
    </location>
</feature>
<gene>
    <name evidence="8" type="ORF">HEB94_006414</name>
</gene>
<comment type="similarity">
    <text evidence="5">Belongs to the binding-protein-dependent transport system permease family.</text>
</comment>
<evidence type="ECO:0000313" key="9">
    <source>
        <dbReference type="Proteomes" id="UP000638648"/>
    </source>
</evidence>
<dbReference type="Proteomes" id="UP000638648">
    <property type="component" value="Unassembled WGS sequence"/>
</dbReference>
<dbReference type="GO" id="GO:0005886">
    <property type="term" value="C:plasma membrane"/>
    <property type="evidence" value="ECO:0007669"/>
    <property type="project" value="UniProtKB-SubCell"/>
</dbReference>
<protein>
    <submittedName>
        <fullName evidence="8">Peptide/nickel transport system permease protein</fullName>
    </submittedName>
</protein>
<comment type="caution">
    <text evidence="8">The sequence shown here is derived from an EMBL/GenBank/DDBJ whole genome shotgun (WGS) entry which is preliminary data.</text>
</comment>
<dbReference type="GO" id="GO:0055085">
    <property type="term" value="P:transmembrane transport"/>
    <property type="evidence" value="ECO:0007669"/>
    <property type="project" value="InterPro"/>
</dbReference>
<feature type="region of interest" description="Disordered" evidence="6">
    <location>
        <begin position="1"/>
        <end position="26"/>
    </location>
</feature>
<feature type="transmembrane region" description="Helical" evidence="5">
    <location>
        <begin position="186"/>
        <end position="210"/>
    </location>
</feature>
<evidence type="ECO:0000256" key="2">
    <source>
        <dbReference type="ARBA" id="ARBA00022692"/>
    </source>
</evidence>
<dbReference type="InterPro" id="IPR025966">
    <property type="entry name" value="OppC_N"/>
</dbReference>
<evidence type="ECO:0000256" key="6">
    <source>
        <dbReference type="SAM" id="MobiDB-lite"/>
    </source>
</evidence>
<feature type="transmembrane region" description="Helical" evidence="5">
    <location>
        <begin position="300"/>
        <end position="319"/>
    </location>
</feature>
<evidence type="ECO:0000256" key="5">
    <source>
        <dbReference type="RuleBase" id="RU363032"/>
    </source>
</evidence>
<dbReference type="PANTHER" id="PTHR43839:SF3">
    <property type="entry name" value="OLIGOPEPTIDE ABC TRANSPORTER, PERMEASE PROTEIN"/>
    <property type="match status" value="1"/>
</dbReference>
<dbReference type="EMBL" id="JADBEM010000001">
    <property type="protein sequence ID" value="MBE1609566.1"/>
    <property type="molecule type" value="Genomic_DNA"/>
</dbReference>
<feature type="transmembrane region" description="Helical" evidence="5">
    <location>
        <begin position="222"/>
        <end position="243"/>
    </location>
</feature>
<organism evidence="8 9">
    <name type="scientific">Actinopolymorpha pittospori</name>
    <dbReference type="NCBI Taxonomy" id="648752"/>
    <lineage>
        <taxon>Bacteria</taxon>
        <taxon>Bacillati</taxon>
        <taxon>Actinomycetota</taxon>
        <taxon>Actinomycetes</taxon>
        <taxon>Propionibacteriales</taxon>
        <taxon>Actinopolymorphaceae</taxon>
        <taxon>Actinopolymorpha</taxon>
    </lineage>
</organism>
<feature type="transmembrane region" description="Helical" evidence="5">
    <location>
        <begin position="48"/>
        <end position="70"/>
    </location>
</feature>
<proteinExistence type="inferred from homology"/>
<keyword evidence="3 5" id="KW-1133">Transmembrane helix</keyword>
<dbReference type="PANTHER" id="PTHR43839">
    <property type="entry name" value="OPPC IN A BINDING PROTEIN-DEPENDENT TRANSPORT SYSTEM"/>
    <property type="match status" value="1"/>
</dbReference>
<feature type="transmembrane region" description="Helical" evidence="5">
    <location>
        <begin position="249"/>
        <end position="268"/>
    </location>
</feature>
<evidence type="ECO:0000256" key="4">
    <source>
        <dbReference type="ARBA" id="ARBA00023136"/>
    </source>
</evidence>
<keyword evidence="4 5" id="KW-0472">Membrane</keyword>
<keyword evidence="5" id="KW-0813">Transport</keyword>
<dbReference type="AlphaFoldDB" id="A0A927MZQ2"/>
<dbReference type="RefSeq" id="WP_192753122.1">
    <property type="nucleotide sequence ID" value="NZ_BAABJL010000201.1"/>
</dbReference>
<keyword evidence="2 5" id="KW-0812">Transmembrane</keyword>
<dbReference type="Gene3D" id="1.10.3720.10">
    <property type="entry name" value="MetI-like"/>
    <property type="match status" value="1"/>
</dbReference>
<evidence type="ECO:0000313" key="8">
    <source>
        <dbReference type="EMBL" id="MBE1609566.1"/>
    </source>
</evidence>
<comment type="subcellular location">
    <subcellularLocation>
        <location evidence="5">Cell membrane</location>
        <topology evidence="5">Multi-pass membrane protein</topology>
    </subcellularLocation>
    <subcellularLocation>
        <location evidence="1">Membrane</location>
        <topology evidence="1">Multi-pass membrane protein</topology>
    </subcellularLocation>
</comment>
<dbReference type="InterPro" id="IPR000515">
    <property type="entry name" value="MetI-like"/>
</dbReference>